<sequence length="318" mass="34502">MSSAFGDSFDAGDAFAPPAAAGHPFDDVDGFLGGDPHLSSHQFDAFDLDSLRTPSEGVPSPTAAYAPPGYVAADDDGLSSQAPISAPETPSTPLIYAGAQGLSPGRLDFSHFSREPNGKVGDGAFEASDGPILPPLAEMEPEEGFALREWRHQNAIRLEEKERREKELVNQIREEAEEYKIDFHRRRNLNCETNKANNREKEKVFLATKEKFHAEAGKNYWKAIAELIPHEVPAIETKRGKKEEKKPAIVVIRGPKPGKPTDLARMRQILVKLKHSPLPHMKSSPALVASATAKDAKVSATPSQAPAMAAAPHRVPVA</sequence>
<feature type="region of interest" description="Disordered" evidence="9">
    <location>
        <begin position="50"/>
        <end position="88"/>
    </location>
</feature>
<dbReference type="GO" id="GO:0072583">
    <property type="term" value="P:clathrin-dependent endocytosis"/>
    <property type="evidence" value="ECO:0007669"/>
    <property type="project" value="TreeGrafter"/>
</dbReference>
<feature type="compositionally biased region" description="Polar residues" evidence="9">
    <location>
        <begin position="78"/>
        <end position="88"/>
    </location>
</feature>
<feature type="compositionally biased region" description="Low complexity" evidence="9">
    <location>
        <begin position="300"/>
        <end position="318"/>
    </location>
</feature>
<dbReference type="PANTHER" id="PTHR10639">
    <property type="entry name" value="CLATHRIN LIGHT CHAIN"/>
    <property type="match status" value="1"/>
</dbReference>
<evidence type="ECO:0000256" key="6">
    <source>
        <dbReference type="ARBA" id="ARBA00023329"/>
    </source>
</evidence>
<dbReference type="EMBL" id="NMUH01002957">
    <property type="protein sequence ID" value="MQM02991.1"/>
    <property type="molecule type" value="Genomic_DNA"/>
</dbReference>
<comment type="similarity">
    <text evidence="3 7">Belongs to the clathrin light chain family.</text>
</comment>
<evidence type="ECO:0000256" key="7">
    <source>
        <dbReference type="RuleBase" id="RU363137"/>
    </source>
</evidence>
<proteinExistence type="inferred from homology"/>
<evidence type="ECO:0000313" key="11">
    <source>
        <dbReference type="Proteomes" id="UP000652761"/>
    </source>
</evidence>
<evidence type="ECO:0000256" key="3">
    <source>
        <dbReference type="ARBA" id="ARBA00005263"/>
    </source>
</evidence>
<dbReference type="InterPro" id="IPR000996">
    <property type="entry name" value="Clathrin_L-chain"/>
</dbReference>
<evidence type="ECO:0000256" key="2">
    <source>
        <dbReference type="ARBA" id="ARBA00004180"/>
    </source>
</evidence>
<name>A0A843WBF3_COLES</name>
<dbReference type="OrthoDB" id="782264at2759"/>
<dbReference type="SMR" id="A0A843WBF3"/>
<protein>
    <recommendedName>
        <fullName evidence="7">Clathrin light chain</fullName>
    </recommendedName>
</protein>
<keyword evidence="4 7" id="KW-0472">Membrane</keyword>
<dbReference type="GO" id="GO:0005198">
    <property type="term" value="F:structural molecule activity"/>
    <property type="evidence" value="ECO:0007669"/>
    <property type="project" value="InterPro"/>
</dbReference>
<dbReference type="GO" id="GO:0006886">
    <property type="term" value="P:intracellular protein transport"/>
    <property type="evidence" value="ECO:0007669"/>
    <property type="project" value="InterPro"/>
</dbReference>
<comment type="caution">
    <text evidence="10">The sequence shown here is derived from an EMBL/GenBank/DDBJ whole genome shotgun (WGS) entry which is preliminary data.</text>
</comment>
<keyword evidence="5 7" id="KW-0168">Coated pit</keyword>
<evidence type="ECO:0000256" key="5">
    <source>
        <dbReference type="ARBA" id="ARBA00023176"/>
    </source>
</evidence>
<evidence type="ECO:0000256" key="1">
    <source>
        <dbReference type="ARBA" id="ARBA00003913"/>
    </source>
</evidence>
<feature type="region of interest" description="Disordered" evidence="9">
    <location>
        <begin position="293"/>
        <end position="318"/>
    </location>
</feature>
<accession>A0A843WBF3</accession>
<comment type="function">
    <text evidence="1 7">Clathrin is the major protein of the polyhedral coat of coated pits and vesicles.</text>
</comment>
<gene>
    <name evidence="10" type="ORF">Taro_035764</name>
</gene>
<evidence type="ECO:0000256" key="8">
    <source>
        <dbReference type="SAM" id="Coils"/>
    </source>
</evidence>
<evidence type="ECO:0000256" key="4">
    <source>
        <dbReference type="ARBA" id="ARBA00023136"/>
    </source>
</evidence>
<dbReference type="GO" id="GO:0032050">
    <property type="term" value="F:clathrin heavy chain binding"/>
    <property type="evidence" value="ECO:0007669"/>
    <property type="project" value="TreeGrafter"/>
</dbReference>
<dbReference type="GO" id="GO:0030132">
    <property type="term" value="C:clathrin coat of coated pit"/>
    <property type="evidence" value="ECO:0007669"/>
    <property type="project" value="InterPro"/>
</dbReference>
<dbReference type="Proteomes" id="UP000652761">
    <property type="component" value="Unassembled WGS sequence"/>
</dbReference>
<reference evidence="10" key="1">
    <citation type="submission" date="2017-07" db="EMBL/GenBank/DDBJ databases">
        <title>Taro Niue Genome Assembly and Annotation.</title>
        <authorList>
            <person name="Atibalentja N."/>
            <person name="Keating K."/>
            <person name="Fields C.J."/>
        </authorList>
    </citation>
    <scope>NUCLEOTIDE SEQUENCE</scope>
    <source>
        <strain evidence="10">Niue_2</strain>
        <tissue evidence="10">Leaf</tissue>
    </source>
</reference>
<keyword evidence="8" id="KW-0175">Coiled coil</keyword>
<organism evidence="10 11">
    <name type="scientific">Colocasia esculenta</name>
    <name type="common">Wild taro</name>
    <name type="synonym">Arum esculentum</name>
    <dbReference type="NCBI Taxonomy" id="4460"/>
    <lineage>
        <taxon>Eukaryota</taxon>
        <taxon>Viridiplantae</taxon>
        <taxon>Streptophyta</taxon>
        <taxon>Embryophyta</taxon>
        <taxon>Tracheophyta</taxon>
        <taxon>Spermatophyta</taxon>
        <taxon>Magnoliopsida</taxon>
        <taxon>Liliopsida</taxon>
        <taxon>Araceae</taxon>
        <taxon>Aroideae</taxon>
        <taxon>Colocasieae</taxon>
        <taxon>Colocasia</taxon>
    </lineage>
</organism>
<dbReference type="PANTHER" id="PTHR10639:SF24">
    <property type="entry name" value="CLATHRIN LIGHT CHAIN 3"/>
    <property type="match status" value="1"/>
</dbReference>
<keyword evidence="6 7" id="KW-0968">Cytoplasmic vesicle</keyword>
<keyword evidence="11" id="KW-1185">Reference proteome</keyword>
<evidence type="ECO:0000256" key="9">
    <source>
        <dbReference type="SAM" id="MobiDB-lite"/>
    </source>
</evidence>
<dbReference type="Pfam" id="PF01086">
    <property type="entry name" value="Clathrin_lg_ch"/>
    <property type="match status" value="1"/>
</dbReference>
<dbReference type="AlphaFoldDB" id="A0A843WBF3"/>
<dbReference type="GO" id="GO:0030130">
    <property type="term" value="C:clathrin coat of trans-Golgi network vesicle"/>
    <property type="evidence" value="ECO:0007669"/>
    <property type="project" value="InterPro"/>
</dbReference>
<feature type="coiled-coil region" evidence="8">
    <location>
        <begin position="155"/>
        <end position="182"/>
    </location>
</feature>
<evidence type="ECO:0000313" key="10">
    <source>
        <dbReference type="EMBL" id="MQM02991.1"/>
    </source>
</evidence>
<comment type="subcellular location">
    <subcellularLocation>
        <location evidence="2 7">Cytoplasmic vesicle membrane</location>
        <topology evidence="2 7">Peripheral membrane protein</topology>
        <orientation evidence="2 7">Cytoplasmic side</orientation>
    </subcellularLocation>
    <subcellularLocation>
        <location evidence="7">Membrane</location>
        <location evidence="7">Coated pit</location>
        <topology evidence="7">Peripheral membrane protein</topology>
        <orientation evidence="7">Cytoplasmic side</orientation>
    </subcellularLocation>
    <text evidence="7">Cytoplasmic face of coated pits and vesicles.</text>
</comment>